<evidence type="ECO:0000256" key="4">
    <source>
        <dbReference type="ARBA" id="ARBA00022475"/>
    </source>
</evidence>
<evidence type="ECO:0000256" key="7">
    <source>
        <dbReference type="ARBA" id="ARBA00023136"/>
    </source>
</evidence>
<evidence type="ECO:0000256" key="3">
    <source>
        <dbReference type="ARBA" id="ARBA00022448"/>
    </source>
</evidence>
<dbReference type="Gene3D" id="3.40.50.300">
    <property type="entry name" value="P-loop containing nucleotide triphosphate hydrolases"/>
    <property type="match status" value="1"/>
</dbReference>
<evidence type="ECO:0000313" key="9">
    <source>
        <dbReference type="EMBL" id="MCS1396357.1"/>
    </source>
</evidence>
<keyword evidence="5" id="KW-0547">Nucleotide-binding</keyword>
<dbReference type="RefSeq" id="WP_031419856.1">
    <property type="nucleotide sequence ID" value="NZ_JANTOO010000010.1"/>
</dbReference>
<keyword evidence="10" id="KW-1185">Reference proteome</keyword>
<protein>
    <submittedName>
        <fullName evidence="9">ABC transporter ATP-binding protein</fullName>
    </submittedName>
</protein>
<dbReference type="SMART" id="SM00382">
    <property type="entry name" value="AAA"/>
    <property type="match status" value="1"/>
</dbReference>
<dbReference type="InterPro" id="IPR003593">
    <property type="entry name" value="AAA+_ATPase"/>
</dbReference>
<evidence type="ECO:0000259" key="8">
    <source>
        <dbReference type="PROSITE" id="PS50893"/>
    </source>
</evidence>
<dbReference type="Proteomes" id="UP001525021">
    <property type="component" value="Unassembled WGS sequence"/>
</dbReference>
<dbReference type="PANTHER" id="PTHR43297:SF2">
    <property type="entry name" value="DIPEPTIDE TRANSPORT ATP-BINDING PROTEIN DPPD"/>
    <property type="match status" value="1"/>
</dbReference>
<organism evidence="9 10">
    <name type="scientific">Lysinibacillus pinottii</name>
    <dbReference type="NCBI Taxonomy" id="2973932"/>
    <lineage>
        <taxon>Bacteria</taxon>
        <taxon>Bacillati</taxon>
        <taxon>Bacillota</taxon>
        <taxon>Bacilli</taxon>
        <taxon>Bacillales</taxon>
        <taxon>Bacillaceae</taxon>
        <taxon>Lysinibacillus</taxon>
    </lineage>
</organism>
<dbReference type="InterPro" id="IPR027417">
    <property type="entry name" value="P-loop_NTPase"/>
</dbReference>
<reference evidence="9 10" key="1">
    <citation type="submission" date="2022-08" db="EMBL/GenBank/DDBJ databases">
        <title>Lysinibacillus sequencing.</title>
        <authorList>
            <person name="Dunlap C."/>
        </authorList>
    </citation>
    <scope>NUCLEOTIDE SEQUENCE [LARGE SCALE GENOMIC DNA]</scope>
    <source>
        <strain evidence="9 10">PB211</strain>
    </source>
</reference>
<comment type="similarity">
    <text evidence="2">Belongs to the ABC transporter superfamily.</text>
</comment>
<keyword evidence="6 9" id="KW-0067">ATP-binding</keyword>
<gene>
    <name evidence="9" type="ORF">NXZ79_09970</name>
</gene>
<evidence type="ECO:0000256" key="6">
    <source>
        <dbReference type="ARBA" id="ARBA00022840"/>
    </source>
</evidence>
<dbReference type="Pfam" id="PF00005">
    <property type="entry name" value="ABC_tran"/>
    <property type="match status" value="1"/>
</dbReference>
<keyword evidence="4" id="KW-1003">Cell membrane</keyword>
<name>A0ABT2DPL8_9BACI</name>
<dbReference type="PROSITE" id="PS50893">
    <property type="entry name" value="ABC_TRANSPORTER_2"/>
    <property type="match status" value="1"/>
</dbReference>
<dbReference type="GO" id="GO:0005524">
    <property type="term" value="F:ATP binding"/>
    <property type="evidence" value="ECO:0007669"/>
    <property type="project" value="UniProtKB-KW"/>
</dbReference>
<dbReference type="InterPro" id="IPR050388">
    <property type="entry name" value="ABC_Ni/Peptide_Import"/>
</dbReference>
<evidence type="ECO:0000256" key="1">
    <source>
        <dbReference type="ARBA" id="ARBA00004202"/>
    </source>
</evidence>
<dbReference type="SUPFAM" id="SSF52540">
    <property type="entry name" value="P-loop containing nucleoside triphosphate hydrolases"/>
    <property type="match status" value="1"/>
</dbReference>
<evidence type="ECO:0000256" key="5">
    <source>
        <dbReference type="ARBA" id="ARBA00022741"/>
    </source>
</evidence>
<comment type="subcellular location">
    <subcellularLocation>
        <location evidence="1">Cell membrane</location>
        <topology evidence="1">Peripheral membrane protein</topology>
    </subcellularLocation>
</comment>
<dbReference type="CDD" id="cd03257">
    <property type="entry name" value="ABC_NikE_OppD_transporters"/>
    <property type="match status" value="1"/>
</dbReference>
<comment type="caution">
    <text evidence="9">The sequence shown here is derived from an EMBL/GenBank/DDBJ whole genome shotgun (WGS) entry which is preliminary data.</text>
</comment>
<dbReference type="InterPro" id="IPR003439">
    <property type="entry name" value="ABC_transporter-like_ATP-bd"/>
</dbReference>
<dbReference type="EMBL" id="JANTOO010000010">
    <property type="protein sequence ID" value="MCS1396357.1"/>
    <property type="molecule type" value="Genomic_DNA"/>
</dbReference>
<accession>A0ABT2DPL8</accession>
<evidence type="ECO:0000313" key="10">
    <source>
        <dbReference type="Proteomes" id="UP001525021"/>
    </source>
</evidence>
<dbReference type="PANTHER" id="PTHR43297">
    <property type="entry name" value="OLIGOPEPTIDE TRANSPORT ATP-BINDING PROTEIN APPD"/>
    <property type="match status" value="1"/>
</dbReference>
<sequence length="248" mass="28032">MFKVDNLAVQLDGKSLIQGLTFTVPKGQITAIIGESGSGKSTTLSALLGMLPARATMEGSIVFNERNVMTMSEQERVKLRKKHFFTIFQDAMNSFSPTQKIKHQLYRLTASRLGQKEEEFLDKITAILKELNLPKDVLNRYPFELSGGMLQRCMLACAFYHEPDVLMADEPTSALDMLHQQEFIKLLKNLHARLGTTILLITHDLRVAKMADSILVMKNGEIVESGRISEIFKEPKHPYTKQLVAHHF</sequence>
<keyword evidence="3" id="KW-0813">Transport</keyword>
<feature type="domain" description="ABC transporter" evidence="8">
    <location>
        <begin position="2"/>
        <end position="244"/>
    </location>
</feature>
<proteinExistence type="inferred from homology"/>
<keyword evidence="7" id="KW-0472">Membrane</keyword>
<evidence type="ECO:0000256" key="2">
    <source>
        <dbReference type="ARBA" id="ARBA00005417"/>
    </source>
</evidence>